<dbReference type="InterPro" id="IPR007278">
    <property type="entry name" value="DUF397"/>
</dbReference>
<dbReference type="EMBL" id="JADBEM010000001">
    <property type="protein sequence ID" value="MBE1612249.1"/>
    <property type="molecule type" value="Genomic_DNA"/>
</dbReference>
<dbReference type="Proteomes" id="UP000638648">
    <property type="component" value="Unassembled WGS sequence"/>
</dbReference>
<evidence type="ECO:0000313" key="2">
    <source>
        <dbReference type="EMBL" id="MBE1612249.1"/>
    </source>
</evidence>
<comment type="caution">
    <text evidence="2">The sequence shown here is derived from an EMBL/GenBank/DDBJ whole genome shotgun (WGS) entry which is preliminary data.</text>
</comment>
<accession>A0A927N530</accession>
<name>A0A927N530_9ACTN</name>
<protein>
    <recommendedName>
        <fullName evidence="1">DUF397 domain-containing protein</fullName>
    </recommendedName>
</protein>
<sequence length="68" mass="7260">MKSIRAEVTNWRKASYSSSGGNCVEVGASTTHIGVRDTKDRDGGMLTVSPAAWGSFLDSIKAGEFDLH</sequence>
<organism evidence="2 3">
    <name type="scientific">Actinopolymorpha pittospori</name>
    <dbReference type="NCBI Taxonomy" id="648752"/>
    <lineage>
        <taxon>Bacteria</taxon>
        <taxon>Bacillati</taxon>
        <taxon>Actinomycetota</taxon>
        <taxon>Actinomycetes</taxon>
        <taxon>Propionibacteriales</taxon>
        <taxon>Actinopolymorphaceae</taxon>
        <taxon>Actinopolymorpha</taxon>
    </lineage>
</organism>
<gene>
    <name evidence="2" type="ORF">HEB94_009097</name>
</gene>
<keyword evidence="3" id="KW-1185">Reference proteome</keyword>
<evidence type="ECO:0000313" key="3">
    <source>
        <dbReference type="Proteomes" id="UP000638648"/>
    </source>
</evidence>
<reference evidence="2" key="1">
    <citation type="submission" date="2020-10" db="EMBL/GenBank/DDBJ databases">
        <title>Sequencing the genomes of 1000 actinobacteria strains.</title>
        <authorList>
            <person name="Klenk H.-P."/>
        </authorList>
    </citation>
    <scope>NUCLEOTIDE SEQUENCE</scope>
    <source>
        <strain evidence="2">DSM 45354</strain>
    </source>
</reference>
<dbReference type="RefSeq" id="WP_337918390.1">
    <property type="nucleotide sequence ID" value="NZ_BAABJL010000005.1"/>
</dbReference>
<dbReference type="AlphaFoldDB" id="A0A927N530"/>
<evidence type="ECO:0000259" key="1">
    <source>
        <dbReference type="Pfam" id="PF04149"/>
    </source>
</evidence>
<dbReference type="Pfam" id="PF04149">
    <property type="entry name" value="DUF397"/>
    <property type="match status" value="1"/>
</dbReference>
<proteinExistence type="predicted"/>
<feature type="domain" description="DUF397" evidence="1">
    <location>
        <begin position="10"/>
        <end position="61"/>
    </location>
</feature>